<feature type="compositionally biased region" description="Basic and acidic residues" evidence="13">
    <location>
        <begin position="64"/>
        <end position="82"/>
    </location>
</feature>
<sequence>MSKMQQLNVFLRERLTAAAVEIFGKVEKTIIEYEDEISRSKEENERLQKLLDLVIKPQIKLHRAESSETHISKEELPVEQDWRSPLLQPESREDQELRTSLDVEPLQDAEPDGHHIEFVFNPPGMKGLDQDPWPSHLFQAQNMLDAETNNLPSNLVEHMKTEPEGGEGYGVQPSSPQLLFDPDAHSSAALTGNPNGPQAGGLLQWKSKRGRPFRNRIGTLSELIKRRASYERFRCHVCGKGFPARKGLADHMTTHTGERPHSCHHCGKGFKVKSHLNEHIRVHTGEKPFVCPVCGKAFRQDAHMKGHLRRTHKEMPYRCHDCGESFSQMGELQVHRTVCCGPRGLSF</sequence>
<feature type="domain" description="C2H2-type" evidence="14">
    <location>
        <begin position="317"/>
        <end position="344"/>
    </location>
</feature>
<name>A0ABD0X9R0_UMBPY</name>
<evidence type="ECO:0000256" key="13">
    <source>
        <dbReference type="SAM" id="MobiDB-lite"/>
    </source>
</evidence>
<protein>
    <recommendedName>
        <fullName evidence="14">C2H2-type domain-containing protein</fullName>
    </recommendedName>
</protein>
<dbReference type="InterPro" id="IPR036236">
    <property type="entry name" value="Znf_C2H2_sf"/>
</dbReference>
<organism evidence="15 16">
    <name type="scientific">Umbra pygmaea</name>
    <name type="common">Eastern mudminnow</name>
    <dbReference type="NCBI Taxonomy" id="75934"/>
    <lineage>
        <taxon>Eukaryota</taxon>
        <taxon>Metazoa</taxon>
        <taxon>Chordata</taxon>
        <taxon>Craniata</taxon>
        <taxon>Vertebrata</taxon>
        <taxon>Euteleostomi</taxon>
        <taxon>Actinopterygii</taxon>
        <taxon>Neopterygii</taxon>
        <taxon>Teleostei</taxon>
        <taxon>Protacanthopterygii</taxon>
        <taxon>Esociformes</taxon>
        <taxon>Umbridae</taxon>
        <taxon>Umbra</taxon>
    </lineage>
</organism>
<evidence type="ECO:0000259" key="14">
    <source>
        <dbReference type="PROSITE" id="PS50157"/>
    </source>
</evidence>
<dbReference type="InterPro" id="IPR013087">
    <property type="entry name" value="Znf_C2H2_type"/>
</dbReference>
<keyword evidence="7" id="KW-0805">Transcription regulation</keyword>
<dbReference type="PANTHER" id="PTHR16515">
    <property type="entry name" value="PR DOMAIN ZINC FINGER PROTEIN"/>
    <property type="match status" value="1"/>
</dbReference>
<dbReference type="SUPFAM" id="SSF57667">
    <property type="entry name" value="beta-beta-alpha zinc fingers"/>
    <property type="match status" value="2"/>
</dbReference>
<evidence type="ECO:0000313" key="15">
    <source>
        <dbReference type="EMBL" id="KAL0977862.1"/>
    </source>
</evidence>
<dbReference type="GO" id="GO:0008270">
    <property type="term" value="F:zinc ion binding"/>
    <property type="evidence" value="ECO:0007669"/>
    <property type="project" value="UniProtKB-KW"/>
</dbReference>
<keyword evidence="6" id="KW-0862">Zinc</keyword>
<keyword evidence="4" id="KW-0677">Repeat</keyword>
<dbReference type="Pfam" id="PF00096">
    <property type="entry name" value="zf-C2H2"/>
    <property type="match status" value="4"/>
</dbReference>
<dbReference type="AlphaFoldDB" id="A0ABD0X9R0"/>
<dbReference type="GO" id="GO:0003677">
    <property type="term" value="F:DNA binding"/>
    <property type="evidence" value="ECO:0007669"/>
    <property type="project" value="UniProtKB-KW"/>
</dbReference>
<evidence type="ECO:0000256" key="2">
    <source>
        <dbReference type="ARBA" id="ARBA00004123"/>
    </source>
</evidence>
<keyword evidence="10" id="KW-0539">Nucleus</keyword>
<reference evidence="15 16" key="1">
    <citation type="submission" date="2024-06" db="EMBL/GenBank/DDBJ databases">
        <authorList>
            <person name="Pan Q."/>
            <person name="Wen M."/>
            <person name="Jouanno E."/>
            <person name="Zahm M."/>
            <person name="Klopp C."/>
            <person name="Cabau C."/>
            <person name="Louis A."/>
            <person name="Berthelot C."/>
            <person name="Parey E."/>
            <person name="Roest Crollius H."/>
            <person name="Montfort J."/>
            <person name="Robinson-Rechavi M."/>
            <person name="Bouchez O."/>
            <person name="Lampietro C."/>
            <person name="Lopez Roques C."/>
            <person name="Donnadieu C."/>
            <person name="Postlethwait J."/>
            <person name="Bobe J."/>
            <person name="Verreycken H."/>
            <person name="Guiguen Y."/>
        </authorList>
    </citation>
    <scope>NUCLEOTIDE SEQUENCE [LARGE SCALE GENOMIC DNA]</scope>
    <source>
        <strain evidence="15">Up_M1</strain>
        <tissue evidence="15">Testis</tissue>
    </source>
</reference>
<keyword evidence="8" id="KW-0238">DNA-binding</keyword>
<keyword evidence="3" id="KW-0479">Metal-binding</keyword>
<evidence type="ECO:0000256" key="6">
    <source>
        <dbReference type="ARBA" id="ARBA00022833"/>
    </source>
</evidence>
<dbReference type="InterPro" id="IPR050331">
    <property type="entry name" value="Zinc_finger"/>
</dbReference>
<proteinExistence type="predicted"/>
<evidence type="ECO:0000256" key="7">
    <source>
        <dbReference type="ARBA" id="ARBA00023015"/>
    </source>
</evidence>
<feature type="domain" description="C2H2-type" evidence="14">
    <location>
        <begin position="233"/>
        <end position="260"/>
    </location>
</feature>
<comment type="function">
    <text evidence="1">May be involved in transcriptional regulation.</text>
</comment>
<evidence type="ECO:0000256" key="1">
    <source>
        <dbReference type="ARBA" id="ARBA00003767"/>
    </source>
</evidence>
<dbReference type="FunFam" id="3.30.160.60:FF:001325">
    <property type="entry name" value="zinc finger protein 200"/>
    <property type="match status" value="1"/>
</dbReference>
<dbReference type="FunFam" id="3.30.160.60:FF:000446">
    <property type="entry name" value="Zinc finger protein"/>
    <property type="match status" value="1"/>
</dbReference>
<dbReference type="PROSITE" id="PS50157">
    <property type="entry name" value="ZINC_FINGER_C2H2_2"/>
    <property type="match status" value="4"/>
</dbReference>
<evidence type="ECO:0000256" key="11">
    <source>
        <dbReference type="PROSITE-ProRule" id="PRU00042"/>
    </source>
</evidence>
<feature type="region of interest" description="Disordered" evidence="13">
    <location>
        <begin position="64"/>
        <end position="98"/>
    </location>
</feature>
<keyword evidence="9" id="KW-0804">Transcription</keyword>
<evidence type="ECO:0000256" key="8">
    <source>
        <dbReference type="ARBA" id="ARBA00023125"/>
    </source>
</evidence>
<keyword evidence="16" id="KW-1185">Reference proteome</keyword>
<dbReference type="PROSITE" id="PS00028">
    <property type="entry name" value="ZINC_FINGER_C2H2_1"/>
    <property type="match status" value="3"/>
</dbReference>
<dbReference type="PANTHER" id="PTHR16515:SF49">
    <property type="entry name" value="GASTRULA ZINC FINGER PROTEIN XLCGF49.1-LIKE-RELATED"/>
    <property type="match status" value="1"/>
</dbReference>
<evidence type="ECO:0000313" key="16">
    <source>
        <dbReference type="Proteomes" id="UP001557470"/>
    </source>
</evidence>
<feature type="domain" description="C2H2-type" evidence="14">
    <location>
        <begin position="261"/>
        <end position="288"/>
    </location>
</feature>
<dbReference type="SMART" id="SM00355">
    <property type="entry name" value="ZnF_C2H2"/>
    <property type="match status" value="4"/>
</dbReference>
<feature type="domain" description="C2H2-type" evidence="14">
    <location>
        <begin position="289"/>
        <end position="312"/>
    </location>
</feature>
<keyword evidence="5 11" id="KW-0863">Zinc-finger</keyword>
<evidence type="ECO:0000256" key="3">
    <source>
        <dbReference type="ARBA" id="ARBA00022723"/>
    </source>
</evidence>
<evidence type="ECO:0000256" key="9">
    <source>
        <dbReference type="ARBA" id="ARBA00023163"/>
    </source>
</evidence>
<dbReference type="Gene3D" id="3.30.160.60">
    <property type="entry name" value="Classic Zinc Finger"/>
    <property type="match status" value="4"/>
</dbReference>
<dbReference type="Proteomes" id="UP001557470">
    <property type="component" value="Unassembled WGS sequence"/>
</dbReference>
<comment type="caution">
    <text evidence="15">The sequence shown here is derived from an EMBL/GenBank/DDBJ whole genome shotgun (WGS) entry which is preliminary data.</text>
</comment>
<evidence type="ECO:0000256" key="12">
    <source>
        <dbReference type="SAM" id="Coils"/>
    </source>
</evidence>
<dbReference type="FunFam" id="3.30.160.60:FF:000097">
    <property type="entry name" value="Zinc finger protein"/>
    <property type="match status" value="1"/>
</dbReference>
<keyword evidence="12" id="KW-0175">Coiled coil</keyword>
<evidence type="ECO:0000256" key="4">
    <source>
        <dbReference type="ARBA" id="ARBA00022737"/>
    </source>
</evidence>
<dbReference type="EMBL" id="JAGEUA010000005">
    <property type="protein sequence ID" value="KAL0977862.1"/>
    <property type="molecule type" value="Genomic_DNA"/>
</dbReference>
<accession>A0ABD0X9R0</accession>
<dbReference type="GO" id="GO:0005634">
    <property type="term" value="C:nucleus"/>
    <property type="evidence" value="ECO:0007669"/>
    <property type="project" value="UniProtKB-SubCell"/>
</dbReference>
<evidence type="ECO:0000256" key="5">
    <source>
        <dbReference type="ARBA" id="ARBA00022771"/>
    </source>
</evidence>
<evidence type="ECO:0000256" key="10">
    <source>
        <dbReference type="ARBA" id="ARBA00023242"/>
    </source>
</evidence>
<comment type="subcellular location">
    <subcellularLocation>
        <location evidence="2">Nucleus</location>
    </subcellularLocation>
</comment>
<gene>
    <name evidence="15" type="ORF">UPYG_G00162320</name>
</gene>
<feature type="coiled-coil region" evidence="12">
    <location>
        <begin position="23"/>
        <end position="50"/>
    </location>
</feature>